<dbReference type="Proteomes" id="UP000824120">
    <property type="component" value="Chromosome 4"/>
</dbReference>
<evidence type="ECO:0000313" key="1">
    <source>
        <dbReference type="EMBL" id="KAG5609210.1"/>
    </source>
</evidence>
<gene>
    <name evidence="1" type="ORF">H5410_020491</name>
</gene>
<accession>A0A9J5Z976</accession>
<reference evidence="1 2" key="1">
    <citation type="submission" date="2020-09" db="EMBL/GenBank/DDBJ databases">
        <title>De no assembly of potato wild relative species, Solanum commersonii.</title>
        <authorList>
            <person name="Cho K."/>
        </authorList>
    </citation>
    <scope>NUCLEOTIDE SEQUENCE [LARGE SCALE GENOMIC DNA]</scope>
    <source>
        <strain evidence="1">LZ3.2</strain>
        <tissue evidence="1">Leaf</tissue>
    </source>
</reference>
<evidence type="ECO:0000313" key="2">
    <source>
        <dbReference type="Proteomes" id="UP000824120"/>
    </source>
</evidence>
<proteinExistence type="predicted"/>
<protein>
    <submittedName>
        <fullName evidence="1">Uncharacterized protein</fullName>
    </submittedName>
</protein>
<keyword evidence="2" id="KW-1185">Reference proteome</keyword>
<comment type="caution">
    <text evidence="1">The sequence shown here is derived from an EMBL/GenBank/DDBJ whole genome shotgun (WGS) entry which is preliminary data.</text>
</comment>
<dbReference type="EMBL" id="JACXVP010000004">
    <property type="protein sequence ID" value="KAG5609210.1"/>
    <property type="molecule type" value="Genomic_DNA"/>
</dbReference>
<organism evidence="1 2">
    <name type="scientific">Solanum commersonii</name>
    <name type="common">Commerson's wild potato</name>
    <name type="synonym">Commerson's nightshade</name>
    <dbReference type="NCBI Taxonomy" id="4109"/>
    <lineage>
        <taxon>Eukaryota</taxon>
        <taxon>Viridiplantae</taxon>
        <taxon>Streptophyta</taxon>
        <taxon>Embryophyta</taxon>
        <taxon>Tracheophyta</taxon>
        <taxon>Spermatophyta</taxon>
        <taxon>Magnoliopsida</taxon>
        <taxon>eudicotyledons</taxon>
        <taxon>Gunneridae</taxon>
        <taxon>Pentapetalae</taxon>
        <taxon>asterids</taxon>
        <taxon>lamiids</taxon>
        <taxon>Solanales</taxon>
        <taxon>Solanaceae</taxon>
        <taxon>Solanoideae</taxon>
        <taxon>Solaneae</taxon>
        <taxon>Solanum</taxon>
    </lineage>
</organism>
<sequence>MYELMFISYYHVNCFIDCIIDHIELIFGDKKEENTLMRLHIPCLTSRSEETKRRMEEKPCNSMVILDAFKDRIHLFLDVWEKSRLEKSYFPKVDLSDKGPKE</sequence>
<dbReference type="AlphaFoldDB" id="A0A9J5Z976"/>
<name>A0A9J5Z976_SOLCO</name>